<accession>A0A6N7ZH67</accession>
<keyword evidence="11" id="KW-0407">Ion channel</keyword>
<keyword evidence="10 13" id="KW-0472">Membrane</keyword>
<feature type="transmembrane region" description="Helical" evidence="13">
    <location>
        <begin position="118"/>
        <end position="139"/>
    </location>
</feature>
<reference evidence="15" key="2">
    <citation type="submission" date="2020-01" db="EMBL/GenBank/DDBJ databases">
        <authorList>
            <person name="Aviles F."/>
            <person name="Meyer T.E."/>
            <person name="Kyndt J.A."/>
        </authorList>
    </citation>
    <scope>NUCLEOTIDE SEQUENCE</scope>
    <source>
        <strain evidence="15">SE3</strain>
    </source>
</reference>
<dbReference type="InterPro" id="IPR010617">
    <property type="entry name" value="TMEM175-like"/>
</dbReference>
<keyword evidence="4" id="KW-0633">Potassium transport</keyword>
<dbReference type="GO" id="GO:0016020">
    <property type="term" value="C:membrane"/>
    <property type="evidence" value="ECO:0007669"/>
    <property type="project" value="UniProtKB-SubCell"/>
</dbReference>
<protein>
    <submittedName>
        <fullName evidence="14">DUF1211 domain-containing protein</fullName>
    </submittedName>
</protein>
<dbReference type="GO" id="GO:0005267">
    <property type="term" value="F:potassium channel activity"/>
    <property type="evidence" value="ECO:0007669"/>
    <property type="project" value="UniProtKB-KW"/>
</dbReference>
<evidence type="ECO:0000313" key="15">
    <source>
        <dbReference type="EMBL" id="NDO89544.1"/>
    </source>
</evidence>
<keyword evidence="6" id="KW-0631">Potassium channel</keyword>
<dbReference type="EMBL" id="WMKA01000012">
    <property type="protein sequence ID" value="MTG88766.1"/>
    <property type="molecule type" value="Genomic_DNA"/>
</dbReference>
<comment type="caution">
    <text evidence="14">The sequence shown here is derived from an EMBL/GenBank/DDBJ whole genome shotgun (WGS) entry which is preliminary data.</text>
</comment>
<evidence type="ECO:0000256" key="13">
    <source>
        <dbReference type="SAM" id="Phobius"/>
    </source>
</evidence>
<evidence type="ECO:0000256" key="7">
    <source>
        <dbReference type="ARBA" id="ARBA00022958"/>
    </source>
</evidence>
<keyword evidence="7" id="KW-0630">Potassium</keyword>
<keyword evidence="5 13" id="KW-0812">Transmembrane</keyword>
<evidence type="ECO:0000256" key="3">
    <source>
        <dbReference type="ARBA" id="ARBA00022448"/>
    </source>
</evidence>
<keyword evidence="9" id="KW-0406">Ion transport</keyword>
<evidence type="ECO:0000313" key="14">
    <source>
        <dbReference type="EMBL" id="MTG88766.1"/>
    </source>
</evidence>
<gene>
    <name evidence="14" type="ORF">GJV82_07390</name>
    <name evidence="15" type="ORF">GYH36_08715</name>
</gene>
<reference evidence="14 16" key="1">
    <citation type="submission" date="2019-11" db="EMBL/GenBank/DDBJ databases">
        <title>Cellulosimicrobium composti sp. nov. isolated from a compost.</title>
        <authorList>
            <person name="Yang Y."/>
        </authorList>
    </citation>
    <scope>NUCLEOTIDE SEQUENCE [LARGE SCALE GENOMIC DNA]</scope>
    <source>
        <strain evidence="14 16">BIT-GX5</strain>
    </source>
</reference>
<evidence type="ECO:0000256" key="8">
    <source>
        <dbReference type="ARBA" id="ARBA00022989"/>
    </source>
</evidence>
<proteinExistence type="inferred from homology"/>
<feature type="transmembrane region" description="Helical" evidence="13">
    <location>
        <begin position="160"/>
        <end position="189"/>
    </location>
</feature>
<evidence type="ECO:0000256" key="5">
    <source>
        <dbReference type="ARBA" id="ARBA00022692"/>
    </source>
</evidence>
<comment type="subcellular location">
    <subcellularLocation>
        <location evidence="1">Membrane</location>
        <topology evidence="1">Multi-pass membrane protein</topology>
    </subcellularLocation>
</comment>
<feature type="transmembrane region" description="Helical" evidence="13">
    <location>
        <begin position="82"/>
        <end position="106"/>
    </location>
</feature>
<evidence type="ECO:0000256" key="2">
    <source>
        <dbReference type="ARBA" id="ARBA00006920"/>
    </source>
</evidence>
<comment type="similarity">
    <text evidence="2">Belongs to the TMEM175 family.</text>
</comment>
<evidence type="ECO:0000256" key="10">
    <source>
        <dbReference type="ARBA" id="ARBA00023136"/>
    </source>
</evidence>
<dbReference type="EMBL" id="JAAFAN010000023">
    <property type="protein sequence ID" value="NDO89544.1"/>
    <property type="molecule type" value="Genomic_DNA"/>
</dbReference>
<evidence type="ECO:0000256" key="4">
    <source>
        <dbReference type="ARBA" id="ARBA00022538"/>
    </source>
</evidence>
<sequence length="203" mass="21986">MTTTRTQRGLDRVVSFTDAAVAIAITLLVLPLVDLAATEDVSSVREVFAEHWSSFLAFAVTFAVIGRFWVVHHRLFESLQDYSPALLVVNLVWIAGIAFFPFSAQLVADVSDDDPTSVAVYVGTMVVVSTCLGTMAWIVSRHPGLERADVRGSVRVRHSLVPTGLLVVALLLALLVPAGGLLWLLLLLLTGPVGRLVDRALDR</sequence>
<keyword evidence="17" id="KW-1185">Reference proteome</keyword>
<evidence type="ECO:0000313" key="16">
    <source>
        <dbReference type="Proteomes" id="UP000440668"/>
    </source>
</evidence>
<evidence type="ECO:0000256" key="1">
    <source>
        <dbReference type="ARBA" id="ARBA00004141"/>
    </source>
</evidence>
<reference evidence="15 17" key="3">
    <citation type="journal article" date="2021" name="Arch. Microbiol.">
        <title>Cellulosimicrobium fucosivorans sp. nov., isolated from San Elijo Lagoon, contains a fucose metabolic pathway linked to carotenoid production.</title>
        <authorList>
            <person name="Aviles F.A."/>
            <person name="Kyndt J.A."/>
        </authorList>
    </citation>
    <scope>NUCLEOTIDE SEQUENCE [LARGE SCALE GENOMIC DNA]</scope>
    <source>
        <strain evidence="15 17">SE3</strain>
    </source>
</reference>
<dbReference type="RefSeq" id="WP_024839964.1">
    <property type="nucleotide sequence ID" value="NZ_JAAFAN010000023.1"/>
</dbReference>
<keyword evidence="8 13" id="KW-1133">Transmembrane helix</keyword>
<feature type="transmembrane region" description="Helical" evidence="13">
    <location>
        <begin position="52"/>
        <end position="70"/>
    </location>
</feature>
<dbReference type="AlphaFoldDB" id="A0A6N7ZH67"/>
<feature type="transmembrane region" description="Helical" evidence="13">
    <location>
        <begin position="12"/>
        <end position="32"/>
    </location>
</feature>
<evidence type="ECO:0000313" key="17">
    <source>
        <dbReference type="Proteomes" id="UP000471672"/>
    </source>
</evidence>
<name>A0A6N7ZH67_9MICO</name>
<dbReference type="PANTHER" id="PTHR31462:SF5">
    <property type="entry name" value="ENDOSOMAL_LYSOSOMAL PROTON CHANNEL TMEM175"/>
    <property type="match status" value="1"/>
</dbReference>
<dbReference type="PANTHER" id="PTHR31462">
    <property type="entry name" value="ENDOSOMAL/LYSOSOMAL POTASSIUM CHANNEL TMEM175"/>
    <property type="match status" value="1"/>
</dbReference>
<keyword evidence="3" id="KW-0813">Transport</keyword>
<evidence type="ECO:0000256" key="9">
    <source>
        <dbReference type="ARBA" id="ARBA00023065"/>
    </source>
</evidence>
<evidence type="ECO:0000256" key="11">
    <source>
        <dbReference type="ARBA" id="ARBA00023303"/>
    </source>
</evidence>
<dbReference type="GO" id="GO:0015252">
    <property type="term" value="F:proton channel activity"/>
    <property type="evidence" value="ECO:0007669"/>
    <property type="project" value="InterPro"/>
</dbReference>
<evidence type="ECO:0000256" key="12">
    <source>
        <dbReference type="ARBA" id="ARBA00034430"/>
    </source>
</evidence>
<organism evidence="14 16">
    <name type="scientific">Cellulosimicrobium composti</name>
    <dbReference type="NCBI Taxonomy" id="2672572"/>
    <lineage>
        <taxon>Bacteria</taxon>
        <taxon>Bacillati</taxon>
        <taxon>Actinomycetota</taxon>
        <taxon>Actinomycetes</taxon>
        <taxon>Micrococcales</taxon>
        <taxon>Promicromonosporaceae</taxon>
        <taxon>Cellulosimicrobium</taxon>
    </lineage>
</organism>
<evidence type="ECO:0000256" key="6">
    <source>
        <dbReference type="ARBA" id="ARBA00022826"/>
    </source>
</evidence>
<dbReference type="Pfam" id="PF06736">
    <property type="entry name" value="TMEM175"/>
    <property type="match status" value="1"/>
</dbReference>
<dbReference type="Proteomes" id="UP000440668">
    <property type="component" value="Unassembled WGS sequence"/>
</dbReference>
<dbReference type="Proteomes" id="UP000471672">
    <property type="component" value="Unassembled WGS sequence"/>
</dbReference>
<dbReference type="GeneID" id="32508863"/>
<comment type="catalytic activity">
    <reaction evidence="12">
        <text>K(+)(in) = K(+)(out)</text>
        <dbReference type="Rhea" id="RHEA:29463"/>
        <dbReference type="ChEBI" id="CHEBI:29103"/>
    </reaction>
</comment>